<sequence>MPTLEQICKRLFTGSSWFARCLVGALLLAVPVAHFFAFGYLYDLIARARTGGRLEFPEWEEWRRLFVNGVAAFVIFTVLGLVPLALGWALTWPLRWLNYGVFVYLPMVPAVMLAAPLTAAGIYQYQKREEYRDAFRWRVLVAMLRSSKARFFVPSFAMVGFITAVYPLMTLTLFVALAAGWSFFAAFFRSIEEAHRPGAASVAQRR</sequence>
<evidence type="ECO:0000313" key="3">
    <source>
        <dbReference type="Proteomes" id="UP000078486"/>
    </source>
</evidence>
<dbReference type="OrthoDB" id="191461at2"/>
<comment type="caution">
    <text evidence="2">The sequence shown here is derived from an EMBL/GenBank/DDBJ whole genome shotgun (WGS) entry which is preliminary data.</text>
</comment>
<dbReference type="RefSeq" id="WP_068772107.1">
    <property type="nucleotide sequence ID" value="NZ_CP109796.1"/>
</dbReference>
<feature type="transmembrane region" description="Helical" evidence="1">
    <location>
        <begin position="101"/>
        <end position="123"/>
    </location>
</feature>
<protein>
    <recommendedName>
        <fullName evidence="4">DUF4013 domain-containing protein</fullName>
    </recommendedName>
</protein>
<keyword evidence="1" id="KW-0812">Transmembrane</keyword>
<keyword evidence="1" id="KW-0472">Membrane</keyword>
<dbReference type="STRING" id="1184151.AW736_20135"/>
<feature type="transmembrane region" description="Helical" evidence="1">
    <location>
        <begin position="17"/>
        <end position="44"/>
    </location>
</feature>
<feature type="transmembrane region" description="Helical" evidence="1">
    <location>
        <begin position="165"/>
        <end position="188"/>
    </location>
</feature>
<dbReference type="Proteomes" id="UP000078486">
    <property type="component" value="Unassembled WGS sequence"/>
</dbReference>
<evidence type="ECO:0000313" key="2">
    <source>
        <dbReference type="EMBL" id="OAM87898.1"/>
    </source>
</evidence>
<gene>
    <name evidence="2" type="ORF">AW736_20135</name>
</gene>
<proteinExistence type="predicted"/>
<evidence type="ECO:0000256" key="1">
    <source>
        <dbReference type="SAM" id="Phobius"/>
    </source>
</evidence>
<evidence type="ECO:0008006" key="4">
    <source>
        <dbReference type="Google" id="ProtNLM"/>
    </source>
</evidence>
<name>A0A178IDT6_9BACT</name>
<dbReference type="AlphaFoldDB" id="A0A178IDT6"/>
<reference evidence="2 3" key="1">
    <citation type="submission" date="2016-01" db="EMBL/GenBank/DDBJ databases">
        <title>High potential of lignocellulose degradation of a new Verrucomicrobia species.</title>
        <authorList>
            <person name="Wang Y."/>
            <person name="Shi Y."/>
            <person name="Qiu Z."/>
            <person name="Liu S."/>
            <person name="Yang H."/>
        </authorList>
    </citation>
    <scope>NUCLEOTIDE SEQUENCE [LARGE SCALE GENOMIC DNA]</scope>
    <source>
        <strain evidence="2 3">TSB47</strain>
    </source>
</reference>
<keyword evidence="3" id="KW-1185">Reference proteome</keyword>
<dbReference type="Pfam" id="PF13197">
    <property type="entry name" value="DUF4013"/>
    <property type="match status" value="1"/>
</dbReference>
<dbReference type="InterPro" id="IPR025098">
    <property type="entry name" value="DUF4013"/>
</dbReference>
<keyword evidence="1" id="KW-1133">Transmembrane helix</keyword>
<feature type="transmembrane region" description="Helical" evidence="1">
    <location>
        <begin position="65"/>
        <end position="89"/>
    </location>
</feature>
<organism evidence="2 3">
    <name type="scientific">Termitidicoccus mucosus</name>
    <dbReference type="NCBI Taxonomy" id="1184151"/>
    <lineage>
        <taxon>Bacteria</taxon>
        <taxon>Pseudomonadati</taxon>
        <taxon>Verrucomicrobiota</taxon>
        <taxon>Opitutia</taxon>
        <taxon>Opitutales</taxon>
        <taxon>Opitutaceae</taxon>
        <taxon>Termitidicoccus</taxon>
    </lineage>
</organism>
<accession>A0A178IDT6</accession>
<dbReference type="EMBL" id="LRRQ01000154">
    <property type="protein sequence ID" value="OAM87898.1"/>
    <property type="molecule type" value="Genomic_DNA"/>
</dbReference>